<keyword evidence="10" id="KW-1185">Reference proteome</keyword>
<comment type="subcellular location">
    <subcellularLocation>
        <location evidence="1">Cytoplasm</location>
    </subcellularLocation>
</comment>
<dbReference type="InterPro" id="IPR040122">
    <property type="entry name" value="Importin_beta"/>
</dbReference>
<dbReference type="AlphaFoldDB" id="A0A4P9ZCW1"/>
<dbReference type="InterPro" id="IPR011989">
    <property type="entry name" value="ARM-like"/>
</dbReference>
<dbReference type="GO" id="GO:0031267">
    <property type="term" value="F:small GTPase binding"/>
    <property type="evidence" value="ECO:0007669"/>
    <property type="project" value="InterPro"/>
</dbReference>
<dbReference type="EMBL" id="ML004452">
    <property type="protein sequence ID" value="RKP30757.1"/>
    <property type="molecule type" value="Genomic_DNA"/>
</dbReference>
<reference evidence="10" key="1">
    <citation type="journal article" date="2018" name="Nat. Microbiol.">
        <title>Leveraging single-cell genomics to expand the fungal tree of life.</title>
        <authorList>
            <person name="Ahrendt S.R."/>
            <person name="Quandt C.A."/>
            <person name="Ciobanu D."/>
            <person name="Clum A."/>
            <person name="Salamov A."/>
            <person name="Andreopoulos B."/>
            <person name="Cheng J.F."/>
            <person name="Woyke T."/>
            <person name="Pelin A."/>
            <person name="Henrissat B."/>
            <person name="Reynolds N.K."/>
            <person name="Benny G.L."/>
            <person name="Smith M.E."/>
            <person name="James T.Y."/>
            <person name="Grigoriev I.V."/>
        </authorList>
    </citation>
    <scope>NUCLEOTIDE SEQUENCE [LARGE SCALE GENOMIC DNA]</scope>
    <source>
        <strain evidence="10">Baker2002</strain>
    </source>
</reference>
<evidence type="ECO:0000256" key="2">
    <source>
        <dbReference type="ARBA" id="ARBA00022448"/>
    </source>
</evidence>
<feature type="region of interest" description="Disordered" evidence="7">
    <location>
        <begin position="340"/>
        <end position="378"/>
    </location>
</feature>
<evidence type="ECO:0000259" key="8">
    <source>
        <dbReference type="PROSITE" id="PS50166"/>
    </source>
</evidence>
<dbReference type="PROSITE" id="PS50077">
    <property type="entry name" value="HEAT_REPEAT"/>
    <property type="match status" value="1"/>
</dbReference>
<feature type="compositionally biased region" description="Acidic residues" evidence="7">
    <location>
        <begin position="365"/>
        <end position="378"/>
    </location>
</feature>
<evidence type="ECO:0000256" key="6">
    <source>
        <dbReference type="PROSITE-ProRule" id="PRU00103"/>
    </source>
</evidence>
<dbReference type="InterPro" id="IPR021133">
    <property type="entry name" value="HEAT_type_2"/>
</dbReference>
<dbReference type="GO" id="GO:0006606">
    <property type="term" value="P:protein import into nucleus"/>
    <property type="evidence" value="ECO:0007669"/>
    <property type="project" value="InterPro"/>
</dbReference>
<feature type="domain" description="Importin N-terminal" evidence="8">
    <location>
        <begin position="30"/>
        <end position="112"/>
    </location>
</feature>
<keyword evidence="2" id="KW-0813">Transport</keyword>
<dbReference type="Gene3D" id="1.25.10.10">
    <property type="entry name" value="Leucine-rich Repeat Variant"/>
    <property type="match status" value="1"/>
</dbReference>
<dbReference type="Pfam" id="PF13513">
    <property type="entry name" value="HEAT_EZ"/>
    <property type="match status" value="1"/>
</dbReference>
<keyword evidence="3" id="KW-0963">Cytoplasm</keyword>
<evidence type="ECO:0000313" key="10">
    <source>
        <dbReference type="Proteomes" id="UP000268321"/>
    </source>
</evidence>
<dbReference type="InterPro" id="IPR001494">
    <property type="entry name" value="Importin-beta_N"/>
</dbReference>
<dbReference type="PANTHER" id="PTHR10527">
    <property type="entry name" value="IMPORTIN BETA"/>
    <property type="match status" value="1"/>
</dbReference>
<dbReference type="GO" id="GO:0005737">
    <property type="term" value="C:cytoplasm"/>
    <property type="evidence" value="ECO:0007669"/>
    <property type="project" value="UniProtKB-SubCell"/>
</dbReference>
<evidence type="ECO:0000256" key="7">
    <source>
        <dbReference type="SAM" id="MobiDB-lite"/>
    </source>
</evidence>
<keyword evidence="4" id="KW-0677">Repeat</keyword>
<evidence type="ECO:0000256" key="4">
    <source>
        <dbReference type="ARBA" id="ARBA00022737"/>
    </source>
</evidence>
<evidence type="ECO:0000256" key="5">
    <source>
        <dbReference type="ARBA" id="ARBA00022927"/>
    </source>
</evidence>
<feature type="repeat" description="HEAT" evidence="6">
    <location>
        <begin position="450"/>
        <end position="486"/>
    </location>
</feature>
<evidence type="ECO:0000256" key="1">
    <source>
        <dbReference type="ARBA" id="ARBA00004496"/>
    </source>
</evidence>
<dbReference type="SUPFAM" id="SSF48371">
    <property type="entry name" value="ARM repeat"/>
    <property type="match status" value="1"/>
</dbReference>
<evidence type="ECO:0000313" key="9">
    <source>
        <dbReference type="EMBL" id="RKP30757.1"/>
    </source>
</evidence>
<dbReference type="OrthoDB" id="951172at2759"/>
<evidence type="ECO:0000256" key="3">
    <source>
        <dbReference type="ARBA" id="ARBA00022490"/>
    </source>
</evidence>
<dbReference type="GO" id="GO:0005634">
    <property type="term" value="C:nucleus"/>
    <property type="evidence" value="ECO:0007669"/>
    <property type="project" value="UniProtKB-ARBA"/>
</dbReference>
<keyword evidence="5" id="KW-0653">Protein transport</keyword>
<dbReference type="InterPro" id="IPR016024">
    <property type="entry name" value="ARM-type_fold"/>
</dbReference>
<dbReference type="Proteomes" id="UP000268321">
    <property type="component" value="Unassembled WGS sequence"/>
</dbReference>
<dbReference type="PROSITE" id="PS50166">
    <property type="entry name" value="IMPORTIN_B_NT"/>
    <property type="match status" value="1"/>
</dbReference>
<organism evidence="9 10">
    <name type="scientific">Metschnikowia bicuspidata</name>
    <dbReference type="NCBI Taxonomy" id="27322"/>
    <lineage>
        <taxon>Eukaryota</taxon>
        <taxon>Fungi</taxon>
        <taxon>Dikarya</taxon>
        <taxon>Ascomycota</taxon>
        <taxon>Saccharomycotina</taxon>
        <taxon>Pichiomycetes</taxon>
        <taxon>Metschnikowiaceae</taxon>
        <taxon>Metschnikowia</taxon>
    </lineage>
</organism>
<name>A0A4P9ZCW1_9ASCO</name>
<accession>A0A4P9ZCW1</accession>
<sequence>MWQPDPKELEQLTQIFAATLSPKLDQRNAANETLAAARSLPQFENYLCHLLVLADSTSAAVRAAAGVALKNSVLKYRSAPLLDVKARIVAGLLLPDTTVRNITGNVITAVFSAHGVDGWPQVLPKLLLLVDGDTVAPLCREAAASALAKICEDSGASLDHDYEGQRPLDHMVPRVISAATSNVSGAARGALLRSINHLIPLKLQLVLVHLERYLETLFQLALDENASVRRAVCAAFLLVLETRPDRLVPHVQGVVDYCIRLVEDADEAVAMEACEFLLALAERPDKAIQPVFRACLDRVLPVLLRKMVFSDEQLVLMEILDRKDNAAVADRAQDILPAGAKGPDVHMVGRKSGARGADAGAGSDSDADSESATDSDDEDALEQWNLRRCAAATLDALALQYPAQVVRGTLPALQENIVSVEWPVREAAILAFGAIARSCMNFASDKLPALVPFLVERMDDAETRVRQMVSWTLSRYARWVAQEAADGGPYAPYFQPTFEAVARRALDRKKAVQEAACSALTHFIEASDASLLRPTVGPMAEHFAQCFALYQRKNLAILYDCVGTFVEKIGASEFNLHPQHAQTLLSPLLANWLALADTDTDLWPLLECMSTVAAAMCQAFAPYAVPVYERALSILGKAVQLHRDVHTDPLIETPEKDFMVTSLDLIDGLVVGFQGHFAELMHQHGTSAMALVLACLDGPDDDVRQLAFALVGDLAIHVCAHTVQPHLADIVRCASAEIARCLPGTYAVTNNAIWALGEAALQCLRELYAPHVPHLVDLLIRVLIAPDTQQAVLDNAAICLGRLGHVAPSDVVCRLPEFVSSWCTHMMCVEENDEKESAFLGMVHTLDAAPDAGFGGLQTPAGRKNLALFVSCLGHYFEPLHKLRDVFFLVLVGYKDVMGASWAAVMKHVDADTRGFLSSTYGV</sequence>
<protein>
    <submittedName>
        <fullName evidence="9">ARM repeat-containing protein</fullName>
    </submittedName>
</protein>
<proteinExistence type="predicted"/>
<feature type="compositionally biased region" description="Low complexity" evidence="7">
    <location>
        <begin position="354"/>
        <end position="364"/>
    </location>
</feature>
<gene>
    <name evidence="9" type="ORF">METBISCDRAFT_15469</name>
</gene>